<comment type="caution">
    <text evidence="2">The sequence shown here is derived from an EMBL/GenBank/DDBJ whole genome shotgun (WGS) entry which is preliminary data.</text>
</comment>
<gene>
    <name evidence="2" type="ORF">FF38_10841</name>
</gene>
<feature type="compositionally biased region" description="Polar residues" evidence="1">
    <location>
        <begin position="7"/>
        <end position="21"/>
    </location>
</feature>
<keyword evidence="3" id="KW-1185">Reference proteome</keyword>
<dbReference type="EMBL" id="JRES01001258">
    <property type="protein sequence ID" value="KNC24121.1"/>
    <property type="molecule type" value="Genomic_DNA"/>
</dbReference>
<feature type="region of interest" description="Disordered" evidence="1">
    <location>
        <begin position="1"/>
        <end position="35"/>
    </location>
</feature>
<sequence length="35" mass="3913">MLRRLTTESPTVNPNSGNSEHSLPPCDIDPFLARF</sequence>
<accession>A0A0L0BVS8</accession>
<protein>
    <submittedName>
        <fullName evidence="2">Uncharacterized protein</fullName>
    </submittedName>
</protein>
<name>A0A0L0BVS8_LUCCU</name>
<proteinExistence type="predicted"/>
<evidence type="ECO:0000313" key="2">
    <source>
        <dbReference type="EMBL" id="KNC24121.1"/>
    </source>
</evidence>
<dbReference type="Proteomes" id="UP000037069">
    <property type="component" value="Unassembled WGS sequence"/>
</dbReference>
<reference evidence="2 3" key="1">
    <citation type="journal article" date="2015" name="Nat. Commun.">
        <title>Lucilia cuprina genome unlocks parasitic fly biology to underpin future interventions.</title>
        <authorList>
            <person name="Anstead C.A."/>
            <person name="Korhonen P.K."/>
            <person name="Young N.D."/>
            <person name="Hall R.S."/>
            <person name="Jex A.R."/>
            <person name="Murali S.C."/>
            <person name="Hughes D.S."/>
            <person name="Lee S.F."/>
            <person name="Perry T."/>
            <person name="Stroehlein A.J."/>
            <person name="Ansell B.R."/>
            <person name="Breugelmans B."/>
            <person name="Hofmann A."/>
            <person name="Qu J."/>
            <person name="Dugan S."/>
            <person name="Lee S.L."/>
            <person name="Chao H."/>
            <person name="Dinh H."/>
            <person name="Han Y."/>
            <person name="Doddapaneni H.V."/>
            <person name="Worley K.C."/>
            <person name="Muzny D.M."/>
            <person name="Ioannidis P."/>
            <person name="Waterhouse R.M."/>
            <person name="Zdobnov E.M."/>
            <person name="James P.J."/>
            <person name="Bagnall N.H."/>
            <person name="Kotze A.C."/>
            <person name="Gibbs R.A."/>
            <person name="Richards S."/>
            <person name="Batterham P."/>
            <person name="Gasser R.B."/>
        </authorList>
    </citation>
    <scope>NUCLEOTIDE SEQUENCE [LARGE SCALE GENOMIC DNA]</scope>
    <source>
        <strain evidence="2 3">LS</strain>
        <tissue evidence="2">Full body</tissue>
    </source>
</reference>
<evidence type="ECO:0000313" key="3">
    <source>
        <dbReference type="Proteomes" id="UP000037069"/>
    </source>
</evidence>
<evidence type="ECO:0000256" key="1">
    <source>
        <dbReference type="SAM" id="MobiDB-lite"/>
    </source>
</evidence>
<dbReference type="AlphaFoldDB" id="A0A0L0BVS8"/>
<organism evidence="2 3">
    <name type="scientific">Lucilia cuprina</name>
    <name type="common">Green bottle fly</name>
    <name type="synonym">Australian sheep blowfly</name>
    <dbReference type="NCBI Taxonomy" id="7375"/>
    <lineage>
        <taxon>Eukaryota</taxon>
        <taxon>Metazoa</taxon>
        <taxon>Ecdysozoa</taxon>
        <taxon>Arthropoda</taxon>
        <taxon>Hexapoda</taxon>
        <taxon>Insecta</taxon>
        <taxon>Pterygota</taxon>
        <taxon>Neoptera</taxon>
        <taxon>Endopterygota</taxon>
        <taxon>Diptera</taxon>
        <taxon>Brachycera</taxon>
        <taxon>Muscomorpha</taxon>
        <taxon>Oestroidea</taxon>
        <taxon>Calliphoridae</taxon>
        <taxon>Luciliinae</taxon>
        <taxon>Lucilia</taxon>
    </lineage>
</organism>